<dbReference type="PROSITE" id="PS00678">
    <property type="entry name" value="WD_REPEATS_1"/>
    <property type="match status" value="4"/>
</dbReference>
<evidence type="ECO:0000259" key="13">
    <source>
        <dbReference type="Pfam" id="PF24951"/>
    </source>
</evidence>
<dbReference type="GO" id="GO:0070840">
    <property type="term" value="F:dynein complex binding"/>
    <property type="evidence" value="ECO:0007669"/>
    <property type="project" value="UniProtKB-UniRule"/>
</dbReference>
<dbReference type="PROSITE" id="PS50082">
    <property type="entry name" value="WD_REPEATS_2"/>
    <property type="match status" value="7"/>
</dbReference>
<reference evidence="14" key="1">
    <citation type="submission" date="2013-08" db="EMBL/GenBank/DDBJ databases">
        <title>Gene expansion shapes genome architecture in the human pathogen Lichtheimia corymbifera: an evolutionary genomics analysis in the ancient terrestrial Mucorales (Mucoromycotina).</title>
        <authorList>
            <person name="Schwartze V.U."/>
            <person name="Winter S."/>
            <person name="Shelest E."/>
            <person name="Marcet-Houben M."/>
            <person name="Horn F."/>
            <person name="Wehner S."/>
            <person name="Hoffmann K."/>
            <person name="Riege K."/>
            <person name="Sammeth M."/>
            <person name="Nowrousian M."/>
            <person name="Valiante V."/>
            <person name="Linde J."/>
            <person name="Jacobsen I.D."/>
            <person name="Marz M."/>
            <person name="Brakhage A.A."/>
            <person name="Gabaldon T."/>
            <person name="Bocker S."/>
            <person name="Voigt K."/>
        </authorList>
    </citation>
    <scope>NUCLEOTIDE SEQUENCE [LARGE SCALE GENOMIC DNA]</scope>
    <source>
        <strain evidence="14">FSU 9682</strain>
    </source>
</reference>
<keyword evidence="9 11" id="KW-0206">Cytoskeleton</keyword>
<dbReference type="Gene3D" id="1.20.960.30">
    <property type="match status" value="1"/>
</dbReference>
<keyword evidence="7 11" id="KW-0498">Mitosis</keyword>
<evidence type="ECO:0000313" key="14">
    <source>
        <dbReference type="EMBL" id="CDH52708.1"/>
    </source>
</evidence>
<dbReference type="STRING" id="1263082.A0A068RRA2"/>
<evidence type="ECO:0000256" key="8">
    <source>
        <dbReference type="ARBA" id="ARBA00023054"/>
    </source>
</evidence>
<proteinExistence type="inferred from homology"/>
<comment type="subcellular location">
    <subcellularLocation>
        <location evidence="11">Cytoplasm</location>
        <location evidence="11">Cytoskeleton</location>
    </subcellularLocation>
    <subcellularLocation>
        <location evidence="11">Cytoplasm</location>
        <location evidence="11">Cytoskeleton</location>
        <location evidence="11">Spindle pole</location>
    </subcellularLocation>
    <text evidence="11">Localizes to the plus ends of microtubules at the hyphal tip and the mitotic spindle poles.</text>
</comment>
<dbReference type="SMART" id="SM00320">
    <property type="entry name" value="WD40"/>
    <property type="match status" value="7"/>
</dbReference>
<dbReference type="InterPro" id="IPR001680">
    <property type="entry name" value="WD40_rpt"/>
</dbReference>
<dbReference type="OrthoDB" id="10264588at2759"/>
<evidence type="ECO:0000256" key="4">
    <source>
        <dbReference type="ARBA" id="ARBA00022618"/>
    </source>
</evidence>
<evidence type="ECO:0000256" key="1">
    <source>
        <dbReference type="ARBA" id="ARBA00022448"/>
    </source>
</evidence>
<keyword evidence="4 11" id="KW-0132">Cell division</keyword>
<dbReference type="SUPFAM" id="SSF50978">
    <property type="entry name" value="WD40 repeat-like"/>
    <property type="match status" value="1"/>
</dbReference>
<protein>
    <recommendedName>
        <fullName evidence="11">Nuclear distribution protein PAC1</fullName>
    </recommendedName>
    <alternativeName>
        <fullName evidence="11">Lissencephaly-1 homolog</fullName>
        <shortName evidence="11">LIS-1</shortName>
    </alternativeName>
    <alternativeName>
        <fullName evidence="11">nudF homolog</fullName>
    </alternativeName>
</protein>
<evidence type="ECO:0000256" key="5">
    <source>
        <dbReference type="ARBA" id="ARBA00022701"/>
    </source>
</evidence>
<dbReference type="VEuPathDB" id="FungiDB:LCOR_04155.1"/>
<comment type="function">
    <text evidence="11">Positively regulates the activity of the minus-end directed microtubule motor protein dynein. May enhance dynein-mediated microtubule sliding by targeting dynein to the microtubule plus end. Required for nuclear migration during vegetative growth as well as development. Required for retrograde early endosome (EE) transport from the hyphal tip. Required for localization of dynein to the mitotic spindle poles. Recruits additional proteins to the dynein complex at SPBs.</text>
</comment>
<evidence type="ECO:0000256" key="12">
    <source>
        <dbReference type="PROSITE-ProRule" id="PRU00221"/>
    </source>
</evidence>
<dbReference type="Proteomes" id="UP000027586">
    <property type="component" value="Unassembled WGS sequence"/>
</dbReference>
<evidence type="ECO:0000256" key="6">
    <source>
        <dbReference type="ARBA" id="ARBA00022737"/>
    </source>
</evidence>
<keyword evidence="2 11" id="KW-0963">Cytoplasm</keyword>
<dbReference type="GO" id="GO:0000922">
    <property type="term" value="C:spindle pole"/>
    <property type="evidence" value="ECO:0007669"/>
    <property type="project" value="UniProtKB-SubCell"/>
</dbReference>
<comment type="similarity">
    <text evidence="11">Belongs to the WD repeat LIS1/nudF family.</text>
</comment>
<dbReference type="InterPro" id="IPR019775">
    <property type="entry name" value="WD40_repeat_CS"/>
</dbReference>
<dbReference type="Pfam" id="PF25173">
    <property type="entry name" value="Beta-prop_WDR3_1st"/>
    <property type="match status" value="1"/>
</dbReference>
<dbReference type="Gene3D" id="2.130.10.10">
    <property type="entry name" value="YVTN repeat-like/Quinoprotein amine dehydrogenase"/>
    <property type="match status" value="1"/>
</dbReference>
<feature type="domain" description="PAC1-like LisH-like dimerisation" evidence="13">
    <location>
        <begin position="7"/>
        <end position="42"/>
    </location>
</feature>
<dbReference type="EMBL" id="CBTN010000014">
    <property type="protein sequence ID" value="CDH52708.1"/>
    <property type="molecule type" value="Genomic_DNA"/>
</dbReference>
<evidence type="ECO:0000256" key="11">
    <source>
        <dbReference type="HAMAP-Rule" id="MF_03141"/>
    </source>
</evidence>
<dbReference type="GO" id="GO:0051301">
    <property type="term" value="P:cell division"/>
    <property type="evidence" value="ECO:0007669"/>
    <property type="project" value="UniProtKB-KW"/>
</dbReference>
<dbReference type="InterPro" id="IPR037190">
    <property type="entry name" value="LIS1_N"/>
</dbReference>
<dbReference type="GO" id="GO:0005874">
    <property type="term" value="C:microtubule"/>
    <property type="evidence" value="ECO:0007669"/>
    <property type="project" value="UniProtKB-KW"/>
</dbReference>
<keyword evidence="8 11" id="KW-0175">Coiled coil</keyword>
<dbReference type="FunFam" id="2.130.10.10:FF:000342">
    <property type="entry name" value="Nuclear distribution protein PAC1"/>
    <property type="match status" value="1"/>
</dbReference>
<dbReference type="PIRSF" id="PIRSF037647">
    <property type="entry name" value="Dynein_regulator_Lis1"/>
    <property type="match status" value="1"/>
</dbReference>
<dbReference type="FunFam" id="1.20.960.30:FF:000002">
    <property type="entry name" value="Platelet-activating factor acetylhydrolase ib"/>
    <property type="match status" value="1"/>
</dbReference>
<feature type="repeat" description="WD" evidence="12">
    <location>
        <begin position="338"/>
        <end position="379"/>
    </location>
</feature>
<accession>A0A068RRA2</accession>
<gene>
    <name evidence="11" type="primary">PAC1</name>
    <name evidence="11" type="synonym">LIS1</name>
    <name evidence="14" type="ORF">LCOR_04155.1</name>
</gene>
<keyword evidence="10 11" id="KW-0131">Cell cycle</keyword>
<evidence type="ECO:0000256" key="7">
    <source>
        <dbReference type="ARBA" id="ARBA00022776"/>
    </source>
</evidence>
<keyword evidence="3 12" id="KW-0853">WD repeat</keyword>
<dbReference type="HAMAP" id="MF_03141">
    <property type="entry name" value="lis1"/>
    <property type="match status" value="1"/>
</dbReference>
<dbReference type="PANTHER" id="PTHR19848">
    <property type="entry name" value="WD40 REPEAT PROTEIN"/>
    <property type="match status" value="1"/>
</dbReference>
<sequence length="414" mass="46499">MSSILSDRQRDELHKAMLDYLNASGFTESFNALKNESQNDDFTPDPKTKYAGLLEKKWSSVIRLQKKVMDLESKNTHLQEELNNAPVRKQSSSVDWIPRPPEKHDLTGHRSPVTRVAFHPVYQILASASEDTTIKIWDYETGDFECTLKGHTKAVQDLAFDPKGNYLVSCSADLTIKVWDVNNDYKCIKTLYGHDHSVSSVTFLPSGDKIVSASRDKTIKVWEFASGYCTKTYTGHLEWVRSVVSSEDGRLLVTASNDQTARLWDTQTGESKVEFRGHEHVVECAIFAPINAYPYIQEMVGDESKSKDAGAPGRYVITGSRDKTIKVWDSSGQLLHTLGGHDNWVRGLVVHPSGKYLLSASDDKTLKIWDLKTGRCMKTLEAHDHFVTCIGYCMISPVVATGSVDQTVKVWQCR</sequence>
<dbReference type="InterPro" id="IPR017252">
    <property type="entry name" value="Dynein_regulator_LIS1"/>
</dbReference>
<dbReference type="GO" id="GO:0000132">
    <property type="term" value="P:establishment of mitotic spindle orientation"/>
    <property type="evidence" value="ECO:0007669"/>
    <property type="project" value="UniProtKB-UniRule"/>
</dbReference>
<dbReference type="Pfam" id="PF00400">
    <property type="entry name" value="WD40"/>
    <property type="match status" value="3"/>
</dbReference>
<dbReference type="GO" id="GO:0051012">
    <property type="term" value="P:microtubule sliding"/>
    <property type="evidence" value="ECO:0007669"/>
    <property type="project" value="UniProtKB-UniRule"/>
</dbReference>
<name>A0A068RRA2_9FUNG</name>
<comment type="subunit">
    <text evidence="11">Self-associates. Interacts with NDL1 and dynein.</text>
</comment>
<evidence type="ECO:0000256" key="10">
    <source>
        <dbReference type="ARBA" id="ARBA00023306"/>
    </source>
</evidence>
<dbReference type="PANTHER" id="PTHR19848:SF8">
    <property type="entry name" value="F-BOX AND WD REPEAT DOMAIN CONTAINING 7"/>
    <property type="match status" value="1"/>
</dbReference>
<keyword evidence="6" id="KW-0677">Repeat</keyword>
<evidence type="ECO:0000256" key="2">
    <source>
        <dbReference type="ARBA" id="ARBA00022490"/>
    </source>
</evidence>
<dbReference type="PROSITE" id="PS50294">
    <property type="entry name" value="WD_REPEATS_REGION"/>
    <property type="match status" value="6"/>
</dbReference>
<dbReference type="InterPro" id="IPR056795">
    <property type="entry name" value="PAC1-like_LisH-like_dom"/>
</dbReference>
<evidence type="ECO:0000313" key="15">
    <source>
        <dbReference type="Proteomes" id="UP000027586"/>
    </source>
</evidence>
<keyword evidence="1 11" id="KW-0813">Transport</keyword>
<feature type="repeat" description="WD" evidence="12">
    <location>
        <begin position="191"/>
        <end position="232"/>
    </location>
</feature>
<dbReference type="CDD" id="cd00200">
    <property type="entry name" value="WD40"/>
    <property type="match status" value="1"/>
</dbReference>
<comment type="domain">
    <text evidence="11">Dimerization mediated by the LisH domain may be required to activate dynein.</text>
</comment>
<dbReference type="InterPro" id="IPR036322">
    <property type="entry name" value="WD40_repeat_dom_sf"/>
</dbReference>
<dbReference type="GO" id="GO:0005875">
    <property type="term" value="C:microtubule associated complex"/>
    <property type="evidence" value="ECO:0007669"/>
    <property type="project" value="UniProtKB-UniRule"/>
</dbReference>
<keyword evidence="15" id="KW-1185">Reference proteome</keyword>
<dbReference type="InterPro" id="IPR015943">
    <property type="entry name" value="WD40/YVTN_repeat-like_dom_sf"/>
</dbReference>
<organism evidence="14 15">
    <name type="scientific">Lichtheimia corymbifera JMRC:FSU:9682</name>
    <dbReference type="NCBI Taxonomy" id="1263082"/>
    <lineage>
        <taxon>Eukaryota</taxon>
        <taxon>Fungi</taxon>
        <taxon>Fungi incertae sedis</taxon>
        <taxon>Mucoromycota</taxon>
        <taxon>Mucoromycotina</taxon>
        <taxon>Mucoromycetes</taxon>
        <taxon>Mucorales</taxon>
        <taxon>Lichtheimiaceae</taxon>
        <taxon>Lichtheimia</taxon>
    </lineage>
</organism>
<comment type="caution">
    <text evidence="14">The sequence shown here is derived from an EMBL/GenBank/DDBJ whole genome shotgun (WGS) entry which is preliminary data.</text>
</comment>
<dbReference type="PROSITE" id="PS50896">
    <property type="entry name" value="LISH"/>
    <property type="match status" value="1"/>
</dbReference>
<feature type="repeat" description="WD" evidence="12">
    <location>
        <begin position="380"/>
        <end position="414"/>
    </location>
</feature>
<feature type="repeat" description="WD" evidence="12">
    <location>
        <begin position="313"/>
        <end position="329"/>
    </location>
</feature>
<dbReference type="AlphaFoldDB" id="A0A068RRA2"/>
<dbReference type="PRINTS" id="PR00320">
    <property type="entry name" value="GPROTEINBRPT"/>
</dbReference>
<evidence type="ECO:0000256" key="3">
    <source>
        <dbReference type="ARBA" id="ARBA00022574"/>
    </source>
</evidence>
<dbReference type="GO" id="GO:0007154">
    <property type="term" value="P:cell communication"/>
    <property type="evidence" value="ECO:0007669"/>
    <property type="project" value="UniProtKB-ARBA"/>
</dbReference>
<dbReference type="GO" id="GO:0023052">
    <property type="term" value="P:signaling"/>
    <property type="evidence" value="ECO:0007669"/>
    <property type="project" value="UniProtKB-ARBA"/>
</dbReference>
<dbReference type="Pfam" id="PF24951">
    <property type="entry name" value="LisH_PAC1"/>
    <property type="match status" value="1"/>
</dbReference>
<dbReference type="InterPro" id="IPR006594">
    <property type="entry name" value="LisH"/>
</dbReference>
<dbReference type="GO" id="GO:0005737">
    <property type="term" value="C:cytoplasm"/>
    <property type="evidence" value="ECO:0007669"/>
    <property type="project" value="UniProtKB-UniRule"/>
</dbReference>
<feature type="repeat" description="WD" evidence="12">
    <location>
        <begin position="233"/>
        <end position="274"/>
    </location>
</feature>
<evidence type="ECO:0000256" key="9">
    <source>
        <dbReference type="ARBA" id="ARBA00023212"/>
    </source>
</evidence>
<keyword evidence="5 11" id="KW-0493">Microtubule</keyword>
<dbReference type="InterPro" id="IPR020472">
    <property type="entry name" value="WD40_PAC1"/>
</dbReference>
<feature type="repeat" description="WD" evidence="12">
    <location>
        <begin position="106"/>
        <end position="147"/>
    </location>
</feature>
<feature type="repeat" description="WD" evidence="12">
    <location>
        <begin position="148"/>
        <end position="183"/>
    </location>
</feature>
<dbReference type="SUPFAM" id="SSF109925">
    <property type="entry name" value="Lissencephaly-1 protein (Lis-1, PAF-AH alpha) N-terminal domain"/>
    <property type="match status" value="1"/>
</dbReference>